<dbReference type="GO" id="GO:0004674">
    <property type="term" value="F:protein serine/threonine kinase activity"/>
    <property type="evidence" value="ECO:0007669"/>
    <property type="project" value="TreeGrafter"/>
</dbReference>
<dbReference type="KEGG" id="luo:HHL09_14190"/>
<keyword evidence="6" id="KW-0812">Transmembrane</keyword>
<keyword evidence="3 8" id="KW-0418">Kinase</keyword>
<gene>
    <name evidence="8" type="ORF">HHL09_14190</name>
</gene>
<organism evidence="8 9">
    <name type="scientific">Luteolibacter luteus</name>
    <dbReference type="NCBI Taxonomy" id="2728835"/>
    <lineage>
        <taxon>Bacteria</taxon>
        <taxon>Pseudomonadati</taxon>
        <taxon>Verrucomicrobiota</taxon>
        <taxon>Verrucomicrobiia</taxon>
        <taxon>Verrucomicrobiales</taxon>
        <taxon>Verrucomicrobiaceae</taxon>
        <taxon>Luteolibacter</taxon>
    </lineage>
</organism>
<keyword evidence="6" id="KW-1133">Transmembrane helix</keyword>
<feature type="transmembrane region" description="Helical" evidence="6">
    <location>
        <begin position="415"/>
        <end position="433"/>
    </location>
</feature>
<keyword evidence="9" id="KW-1185">Reference proteome</keyword>
<accession>A0A858RJJ1</accession>
<evidence type="ECO:0000256" key="4">
    <source>
        <dbReference type="ARBA" id="ARBA00022840"/>
    </source>
</evidence>
<keyword evidence="2" id="KW-0547">Nucleotide-binding</keyword>
<keyword evidence="4" id="KW-0067">ATP-binding</keyword>
<dbReference type="InterPro" id="IPR011009">
    <property type="entry name" value="Kinase-like_dom_sf"/>
</dbReference>
<protein>
    <submittedName>
        <fullName evidence="8">Protein kinase</fullName>
    </submittedName>
</protein>
<dbReference type="PANTHER" id="PTHR43289">
    <property type="entry name" value="MITOGEN-ACTIVATED PROTEIN KINASE KINASE KINASE 20-RELATED"/>
    <property type="match status" value="1"/>
</dbReference>
<feature type="region of interest" description="Disordered" evidence="5">
    <location>
        <begin position="366"/>
        <end position="387"/>
    </location>
</feature>
<sequence length="438" mass="48330">MEDRYEIRGKLGQGGLGAVYRAYDRALKRDVAVKRIVSGDDDEHREEATKQMEKETGALAALQHPNIVTIYDVGSDEDGPFVVMELLTGQTVDEIVEKAPLTWPDFRELVLQIQEALIAAQDLGLVHRDLKPSNIMVNWLPSGRFQAKVVDFGLAKFSPKTSAESAEQTDAIFGSIFYMAPELFERGPIDSRTDMYAIGCVYYFALTGHSPFQGETGPQVMAAHLEHRVIPLAQVRPDIPRWACDWVMWHINRYPHERPENSRETLKSFIQLDVPPTQAITQPLQPPVNPRAPVTVRPRTGMTPPPARPAPLPTPLPMQQTVKTHTAPQPLAPPDGAPPSLHAPPITAPITKSLVEEMGVRAPDIPVPQPESVHPQGTQVPTAQRPAVGGGRVFAPQSTYQVAQKKKKPSEAKRNMLAALGGVVLLVVIYYLVTYFSK</sequence>
<evidence type="ECO:0000256" key="5">
    <source>
        <dbReference type="SAM" id="MobiDB-lite"/>
    </source>
</evidence>
<evidence type="ECO:0000256" key="1">
    <source>
        <dbReference type="ARBA" id="ARBA00022679"/>
    </source>
</evidence>
<reference evidence="8 9" key="1">
    <citation type="submission" date="2020-04" db="EMBL/GenBank/DDBJ databases">
        <title>Luteolibacter sp. G-1-1-1 isolated from soil.</title>
        <authorList>
            <person name="Dahal R.H."/>
        </authorList>
    </citation>
    <scope>NUCLEOTIDE SEQUENCE [LARGE SCALE GENOMIC DNA]</scope>
    <source>
        <strain evidence="8 9">G-1-1-1</strain>
    </source>
</reference>
<feature type="compositionally biased region" description="Pro residues" evidence="5">
    <location>
        <begin position="303"/>
        <end position="316"/>
    </location>
</feature>
<keyword evidence="1" id="KW-0808">Transferase</keyword>
<feature type="domain" description="Protein kinase" evidence="7">
    <location>
        <begin position="5"/>
        <end position="270"/>
    </location>
</feature>
<dbReference type="PANTHER" id="PTHR43289:SF30">
    <property type="entry name" value="NON-SPECIFIC SERINE_THREONINE PROTEIN KINASE"/>
    <property type="match status" value="1"/>
</dbReference>
<evidence type="ECO:0000256" key="6">
    <source>
        <dbReference type="SAM" id="Phobius"/>
    </source>
</evidence>
<feature type="region of interest" description="Disordered" evidence="5">
    <location>
        <begin position="279"/>
        <end position="318"/>
    </location>
</feature>
<dbReference type="EMBL" id="CP051774">
    <property type="protein sequence ID" value="QJE96885.1"/>
    <property type="molecule type" value="Genomic_DNA"/>
</dbReference>
<proteinExistence type="predicted"/>
<dbReference type="PROSITE" id="PS50011">
    <property type="entry name" value="PROTEIN_KINASE_DOM"/>
    <property type="match status" value="1"/>
</dbReference>
<dbReference type="Gene3D" id="1.10.510.10">
    <property type="entry name" value="Transferase(Phosphotransferase) domain 1"/>
    <property type="match status" value="1"/>
</dbReference>
<evidence type="ECO:0000256" key="2">
    <source>
        <dbReference type="ARBA" id="ARBA00022741"/>
    </source>
</evidence>
<dbReference type="PROSITE" id="PS00108">
    <property type="entry name" value="PROTEIN_KINASE_ST"/>
    <property type="match status" value="1"/>
</dbReference>
<dbReference type="Pfam" id="PF00069">
    <property type="entry name" value="Pkinase"/>
    <property type="match status" value="1"/>
</dbReference>
<evidence type="ECO:0000313" key="9">
    <source>
        <dbReference type="Proteomes" id="UP000501812"/>
    </source>
</evidence>
<dbReference type="InterPro" id="IPR008271">
    <property type="entry name" value="Ser/Thr_kinase_AS"/>
</dbReference>
<name>A0A858RJJ1_9BACT</name>
<dbReference type="RefSeq" id="WP_169455285.1">
    <property type="nucleotide sequence ID" value="NZ_CP051774.1"/>
</dbReference>
<dbReference type="SUPFAM" id="SSF56112">
    <property type="entry name" value="Protein kinase-like (PK-like)"/>
    <property type="match status" value="1"/>
</dbReference>
<dbReference type="GO" id="GO:0005524">
    <property type="term" value="F:ATP binding"/>
    <property type="evidence" value="ECO:0007669"/>
    <property type="project" value="UniProtKB-KW"/>
</dbReference>
<dbReference type="InterPro" id="IPR000719">
    <property type="entry name" value="Prot_kinase_dom"/>
</dbReference>
<dbReference type="SMART" id="SM00220">
    <property type="entry name" value="S_TKc"/>
    <property type="match status" value="1"/>
</dbReference>
<dbReference type="AlphaFoldDB" id="A0A858RJJ1"/>
<keyword evidence="6" id="KW-0472">Membrane</keyword>
<evidence type="ECO:0000313" key="8">
    <source>
        <dbReference type="EMBL" id="QJE96885.1"/>
    </source>
</evidence>
<dbReference type="Gene3D" id="3.30.200.20">
    <property type="entry name" value="Phosphorylase Kinase, domain 1"/>
    <property type="match status" value="1"/>
</dbReference>
<dbReference type="CDD" id="cd14014">
    <property type="entry name" value="STKc_PknB_like"/>
    <property type="match status" value="1"/>
</dbReference>
<evidence type="ECO:0000259" key="7">
    <source>
        <dbReference type="PROSITE" id="PS50011"/>
    </source>
</evidence>
<dbReference type="Proteomes" id="UP000501812">
    <property type="component" value="Chromosome"/>
</dbReference>
<evidence type="ECO:0000256" key="3">
    <source>
        <dbReference type="ARBA" id="ARBA00022777"/>
    </source>
</evidence>